<feature type="region of interest" description="Disordered" evidence="1">
    <location>
        <begin position="113"/>
        <end position="227"/>
    </location>
</feature>
<keyword evidence="3" id="KW-1185">Reference proteome</keyword>
<feature type="compositionally biased region" description="Low complexity" evidence="1">
    <location>
        <begin position="216"/>
        <end position="227"/>
    </location>
</feature>
<dbReference type="AlphaFoldDB" id="A0A1Y2F452"/>
<name>A0A1Y2F452_PROLT</name>
<gene>
    <name evidence="2" type="ORF">BCR37DRAFT_109600</name>
</gene>
<evidence type="ECO:0000313" key="2">
    <source>
        <dbReference type="EMBL" id="ORY78633.1"/>
    </source>
</evidence>
<evidence type="ECO:0000313" key="3">
    <source>
        <dbReference type="Proteomes" id="UP000193685"/>
    </source>
</evidence>
<accession>A0A1Y2F452</accession>
<sequence length="350" mass="37763">MLFSEISFDSNSLSMNSAPAALELQHSHSIKSASSAEIDKVITAILTREAFLKVGRWAAHCAALAAVGGLDEPAELVILDDIEDKCLLEPSLSISYPDASTAKSQLRCCLMHSSVSQKRSKNPRDRQRLASVRLAERAKQRFALDDSSSDEDADRPGPSRPVGNGPRPLHRSSPHPSGSHESLQKSAMRPVLGSPFTPPHSSSGSSDGHDEDDMADSSSSNSSSDSDCSFLYRDMVPVLPIAQESTTSFTTPSSPGGCWSFSAAAGSFLSLPSVIAGRMRRKKPTVTPAKERFYLSDGESEDEAVKAVAAGAAKKRVEEEEDKQSCCSWAKTDSEYEYKADDSDRYRIPV</sequence>
<dbReference type="Proteomes" id="UP000193685">
    <property type="component" value="Unassembled WGS sequence"/>
</dbReference>
<dbReference type="RefSeq" id="XP_040723514.1">
    <property type="nucleotide sequence ID" value="XM_040865915.1"/>
</dbReference>
<organism evidence="2 3">
    <name type="scientific">Protomyces lactucae-debilis</name>
    <dbReference type="NCBI Taxonomy" id="2754530"/>
    <lineage>
        <taxon>Eukaryota</taxon>
        <taxon>Fungi</taxon>
        <taxon>Dikarya</taxon>
        <taxon>Ascomycota</taxon>
        <taxon>Taphrinomycotina</taxon>
        <taxon>Taphrinomycetes</taxon>
        <taxon>Taphrinales</taxon>
        <taxon>Protomycetaceae</taxon>
        <taxon>Protomyces</taxon>
    </lineage>
</organism>
<feature type="compositionally biased region" description="Basic and acidic residues" evidence="1">
    <location>
        <begin position="122"/>
        <end position="144"/>
    </location>
</feature>
<comment type="caution">
    <text evidence="2">The sequence shown here is derived from an EMBL/GenBank/DDBJ whole genome shotgun (WGS) entry which is preliminary data.</text>
</comment>
<dbReference type="GeneID" id="63782514"/>
<proteinExistence type="predicted"/>
<evidence type="ECO:0000256" key="1">
    <source>
        <dbReference type="SAM" id="MobiDB-lite"/>
    </source>
</evidence>
<dbReference type="EMBL" id="MCFI01000017">
    <property type="protein sequence ID" value="ORY78633.1"/>
    <property type="molecule type" value="Genomic_DNA"/>
</dbReference>
<protein>
    <submittedName>
        <fullName evidence="2">Uncharacterized protein</fullName>
    </submittedName>
</protein>
<reference evidence="2 3" key="1">
    <citation type="submission" date="2016-07" db="EMBL/GenBank/DDBJ databases">
        <title>Pervasive Adenine N6-methylation of Active Genes in Fungi.</title>
        <authorList>
            <consortium name="DOE Joint Genome Institute"/>
            <person name="Mondo S.J."/>
            <person name="Dannebaum R.O."/>
            <person name="Kuo R.C."/>
            <person name="Labutti K."/>
            <person name="Haridas S."/>
            <person name="Kuo A."/>
            <person name="Salamov A."/>
            <person name="Ahrendt S.R."/>
            <person name="Lipzen A."/>
            <person name="Sullivan W."/>
            <person name="Andreopoulos W.B."/>
            <person name="Clum A."/>
            <person name="Lindquist E."/>
            <person name="Daum C."/>
            <person name="Ramamoorthy G.K."/>
            <person name="Gryganskyi A."/>
            <person name="Culley D."/>
            <person name="Magnuson J.K."/>
            <person name="James T.Y."/>
            <person name="O'Malley M.A."/>
            <person name="Stajich J.E."/>
            <person name="Spatafora J.W."/>
            <person name="Visel A."/>
            <person name="Grigoriev I.V."/>
        </authorList>
    </citation>
    <scope>NUCLEOTIDE SEQUENCE [LARGE SCALE GENOMIC DNA]</scope>
    <source>
        <strain evidence="2 3">12-1054</strain>
    </source>
</reference>